<evidence type="ECO:0000256" key="2">
    <source>
        <dbReference type="ARBA" id="ARBA00022801"/>
    </source>
</evidence>
<evidence type="ECO:0000259" key="3">
    <source>
        <dbReference type="Pfam" id="PF00561"/>
    </source>
</evidence>
<reference evidence="4 5" key="1">
    <citation type="submission" date="2024-07" db="EMBL/GenBank/DDBJ databases">
        <title>Section-level genome sequencing and comparative genomics of Aspergillus sections Usti and Cavernicolus.</title>
        <authorList>
            <consortium name="Lawrence Berkeley National Laboratory"/>
            <person name="Nybo J.L."/>
            <person name="Vesth T.C."/>
            <person name="Theobald S."/>
            <person name="Frisvad J.C."/>
            <person name="Larsen T.O."/>
            <person name="Kjaerboelling I."/>
            <person name="Rothschild-Mancinelli K."/>
            <person name="Lyhne E.K."/>
            <person name="Kogle M.E."/>
            <person name="Barry K."/>
            <person name="Clum A."/>
            <person name="Na H."/>
            <person name="Ledsgaard L."/>
            <person name="Lin J."/>
            <person name="Lipzen A."/>
            <person name="Kuo A."/>
            <person name="Riley R."/>
            <person name="Mondo S."/>
            <person name="LaButti K."/>
            <person name="Haridas S."/>
            <person name="Pangalinan J."/>
            <person name="Salamov A.A."/>
            <person name="Simmons B.A."/>
            <person name="Magnuson J.K."/>
            <person name="Chen J."/>
            <person name="Drula E."/>
            <person name="Henrissat B."/>
            <person name="Wiebenga A."/>
            <person name="Lubbers R.J."/>
            <person name="Gomes A.C."/>
            <person name="Makela M.R."/>
            <person name="Stajich J."/>
            <person name="Grigoriev I.V."/>
            <person name="Mortensen U.H."/>
            <person name="De vries R.P."/>
            <person name="Baker S.E."/>
            <person name="Andersen M.R."/>
        </authorList>
    </citation>
    <scope>NUCLEOTIDE SEQUENCE [LARGE SCALE GENOMIC DNA]</scope>
    <source>
        <strain evidence="4 5">CBS 600.67</strain>
    </source>
</reference>
<name>A0ABR4IRU2_9EURO</name>
<gene>
    <name evidence="4" type="ORF">BDW59DRAFT_158398</name>
</gene>
<keyword evidence="2 4" id="KW-0378">Hydrolase</keyword>
<sequence length="289" mass="31946">MPNFITINNAHLAYTLHGPKGTPLIITLHGGRGFGDHSSDFTAYAPLSNNNNYRVLSFTYRGHGASSRTKPYTFQQLVEDIEGLRAHFNGDEPCVIIGGSFGGFLALQYAIQYPHLVSHLILRGTAASYHHEEAAIQTLETRLHRAPGLSVSMLRKKIFGRFETDEEFRLVMHAAAPLYTEPDNFDPDVALRRTLETVFNAEAHNDLYSESEKYFDYRAQLGSITAKTLVIVGDKDWICPPSQSEVILQDIPGAKLVVVSGAGHSVHVEKNEVVLRAVRGFLGGESPNL</sequence>
<dbReference type="InterPro" id="IPR000073">
    <property type="entry name" value="AB_hydrolase_1"/>
</dbReference>
<dbReference type="GO" id="GO:0016787">
    <property type="term" value="F:hydrolase activity"/>
    <property type="evidence" value="ECO:0007669"/>
    <property type="project" value="UniProtKB-KW"/>
</dbReference>
<feature type="domain" description="AB hydrolase-1" evidence="3">
    <location>
        <begin position="23"/>
        <end position="270"/>
    </location>
</feature>
<dbReference type="Proteomes" id="UP001610335">
    <property type="component" value="Unassembled WGS sequence"/>
</dbReference>
<organism evidence="4 5">
    <name type="scientific">Aspergillus cavernicola</name>
    <dbReference type="NCBI Taxonomy" id="176166"/>
    <lineage>
        <taxon>Eukaryota</taxon>
        <taxon>Fungi</taxon>
        <taxon>Dikarya</taxon>
        <taxon>Ascomycota</taxon>
        <taxon>Pezizomycotina</taxon>
        <taxon>Eurotiomycetes</taxon>
        <taxon>Eurotiomycetidae</taxon>
        <taxon>Eurotiales</taxon>
        <taxon>Aspergillaceae</taxon>
        <taxon>Aspergillus</taxon>
        <taxon>Aspergillus subgen. Nidulantes</taxon>
    </lineage>
</organism>
<comment type="caution">
    <text evidence="4">The sequence shown here is derived from an EMBL/GenBank/DDBJ whole genome shotgun (WGS) entry which is preliminary data.</text>
</comment>
<dbReference type="EMBL" id="JBFXLS010000012">
    <property type="protein sequence ID" value="KAL2830485.1"/>
    <property type="molecule type" value="Genomic_DNA"/>
</dbReference>
<evidence type="ECO:0000256" key="1">
    <source>
        <dbReference type="ARBA" id="ARBA00010088"/>
    </source>
</evidence>
<dbReference type="InterPro" id="IPR050266">
    <property type="entry name" value="AB_hydrolase_sf"/>
</dbReference>
<dbReference type="PANTHER" id="PTHR43798">
    <property type="entry name" value="MONOACYLGLYCEROL LIPASE"/>
    <property type="match status" value="1"/>
</dbReference>
<evidence type="ECO:0000313" key="5">
    <source>
        <dbReference type="Proteomes" id="UP001610335"/>
    </source>
</evidence>
<evidence type="ECO:0000313" key="4">
    <source>
        <dbReference type="EMBL" id="KAL2830485.1"/>
    </source>
</evidence>
<proteinExistence type="inferred from homology"/>
<dbReference type="Pfam" id="PF00561">
    <property type="entry name" value="Abhydrolase_1"/>
    <property type="match status" value="1"/>
</dbReference>
<dbReference type="PRINTS" id="PR00111">
    <property type="entry name" value="ABHYDROLASE"/>
</dbReference>
<dbReference type="InterPro" id="IPR002410">
    <property type="entry name" value="Peptidase_S33"/>
</dbReference>
<comment type="similarity">
    <text evidence="1">Belongs to the peptidase S33 family.</text>
</comment>
<dbReference type="Gene3D" id="3.40.50.1820">
    <property type="entry name" value="alpha/beta hydrolase"/>
    <property type="match status" value="1"/>
</dbReference>
<dbReference type="SUPFAM" id="SSF53474">
    <property type="entry name" value="alpha/beta-Hydrolases"/>
    <property type="match status" value="1"/>
</dbReference>
<keyword evidence="5" id="KW-1185">Reference proteome</keyword>
<dbReference type="InterPro" id="IPR029058">
    <property type="entry name" value="AB_hydrolase_fold"/>
</dbReference>
<dbReference type="PRINTS" id="PR00793">
    <property type="entry name" value="PROAMNOPTASE"/>
</dbReference>
<protein>
    <submittedName>
        <fullName evidence="4">Alpha/Beta hydrolase protein</fullName>
    </submittedName>
</protein>
<accession>A0ABR4IRU2</accession>